<evidence type="ECO:0000256" key="3">
    <source>
        <dbReference type="ARBA" id="ARBA00022745"/>
    </source>
</evidence>
<dbReference type="FunFam" id="1.10.3180.10:FF:000001">
    <property type="entry name" value="Ethylene insensitive 3-like 1"/>
    <property type="match status" value="1"/>
</dbReference>
<dbReference type="EMBL" id="PQIB02000008">
    <property type="protein sequence ID" value="RLN04204.1"/>
    <property type="molecule type" value="Genomic_DNA"/>
</dbReference>
<evidence type="ECO:0000256" key="1">
    <source>
        <dbReference type="ARBA" id="ARBA00004123"/>
    </source>
</evidence>
<sequence>MDHLGILASELGDTSDFDVDGINNLSENDVSDEEIDAEELARRMWKDKIKLKRIKERQQKLALQQSELMKSETKKISDQALRKKMVRAQNGILKYMLKLVEVCNARGFVYGIVPEKGKPVGGASENIRAWWKEKVKFDKNGPAAIAKYELENSMLSNAKSNGTNNQHSLMDLQDATLGSLLSALMQHCSPQQRRYPLDKGVPPPWWPSGNEAWWTALGLPKGEDPPYKKPHDLKKAWKAGVLMGVIKHMAPNFDKIRNHVRKSKCLQDKMTAKESLIWLGVLQREEKSIHSFGRAALYITHQSTSGDKNDTYSSSDEYDVDRLEQPPRSTSSKEDEGDTQPVLQIRGPQISTRKKKRRRCDINQIVSKEEMTKSQQQKSPSDHPPIAEDEVEVTQRNDNPPETVSTAISDMNIFYPMDVVGMTNQPTSLNHVPTIGSLQQHADSQGNFLSPGAAINNCHGNQDASAPLNSYNSNQAASAALKNYSSNQAASAALNNCSSNQAARAAQSSTYLSDPPLACEGSDDIVNSWSGPSFRQDIGHGPIGFSPSPVVQPSIMQQPVTLPIDHHAPIVGTGALSEDGSYSYPTAGSGHLGTVATEALQLMDGSFFGEAADKFAGNSFGALPLSLIPVSSPIPYLDDFLDDDDLMPYLGT</sequence>
<dbReference type="GO" id="GO:0005634">
    <property type="term" value="C:nucleus"/>
    <property type="evidence" value="ECO:0007669"/>
    <property type="project" value="UniProtKB-SubCell"/>
</dbReference>
<dbReference type="InterPro" id="IPR047091">
    <property type="entry name" value="EIN3-like_DNA-bd"/>
</dbReference>
<evidence type="ECO:0000256" key="5">
    <source>
        <dbReference type="SAM" id="MobiDB-lite"/>
    </source>
</evidence>
<evidence type="ECO:0000256" key="4">
    <source>
        <dbReference type="ARBA" id="ARBA00023242"/>
    </source>
</evidence>
<comment type="similarity">
    <text evidence="2">Belongs to the EIN3 family.</text>
</comment>
<feature type="compositionally biased region" description="Polar residues" evidence="5">
    <location>
        <begin position="303"/>
        <end position="315"/>
    </location>
</feature>
<dbReference type="InterPro" id="IPR023278">
    <property type="entry name" value="Ethylene_insens-like_DNA-bd"/>
</dbReference>
<dbReference type="Proteomes" id="UP000275267">
    <property type="component" value="Unassembled WGS sequence"/>
</dbReference>
<dbReference type="GO" id="GO:0003700">
    <property type="term" value="F:DNA-binding transcription factor activity"/>
    <property type="evidence" value="ECO:0007669"/>
    <property type="project" value="InterPro"/>
</dbReference>
<feature type="domain" description="Ethylene insensitive 3-like DNA-binding" evidence="6">
    <location>
        <begin position="38"/>
        <end position="286"/>
    </location>
</feature>
<comment type="caution">
    <text evidence="7">The sequence shown here is derived from an EMBL/GenBank/DDBJ whole genome shotgun (WGS) entry which is preliminary data.</text>
</comment>
<feature type="region of interest" description="Disordered" evidence="5">
    <location>
        <begin position="303"/>
        <end position="402"/>
    </location>
</feature>
<dbReference type="PANTHER" id="PTHR33305">
    <property type="entry name" value="ETHYLENE INSENSITIVE 3-LIKE 2 PROTEIN"/>
    <property type="match status" value="1"/>
</dbReference>
<keyword evidence="3" id="KW-0936">Ethylene signaling pathway</keyword>
<organism evidence="7 8">
    <name type="scientific">Panicum miliaceum</name>
    <name type="common">Proso millet</name>
    <name type="synonym">Broomcorn millet</name>
    <dbReference type="NCBI Taxonomy" id="4540"/>
    <lineage>
        <taxon>Eukaryota</taxon>
        <taxon>Viridiplantae</taxon>
        <taxon>Streptophyta</taxon>
        <taxon>Embryophyta</taxon>
        <taxon>Tracheophyta</taxon>
        <taxon>Spermatophyta</taxon>
        <taxon>Magnoliopsida</taxon>
        <taxon>Liliopsida</taxon>
        <taxon>Poales</taxon>
        <taxon>Poaceae</taxon>
        <taxon>PACMAD clade</taxon>
        <taxon>Panicoideae</taxon>
        <taxon>Panicodae</taxon>
        <taxon>Paniceae</taxon>
        <taxon>Panicinae</taxon>
        <taxon>Panicum</taxon>
        <taxon>Panicum sect. Panicum</taxon>
    </lineage>
</organism>
<dbReference type="GO" id="GO:0009873">
    <property type="term" value="P:ethylene-activated signaling pathway"/>
    <property type="evidence" value="ECO:0007669"/>
    <property type="project" value="UniProtKB-KW"/>
</dbReference>
<evidence type="ECO:0000313" key="8">
    <source>
        <dbReference type="Proteomes" id="UP000275267"/>
    </source>
</evidence>
<comment type="subcellular location">
    <subcellularLocation>
        <location evidence="1">Nucleus</location>
    </subcellularLocation>
</comment>
<gene>
    <name evidence="7" type="ORF">C2845_PM13G22070</name>
</gene>
<evidence type="ECO:0000256" key="2">
    <source>
        <dbReference type="ARBA" id="ARBA00009416"/>
    </source>
</evidence>
<dbReference type="Gene3D" id="1.10.3180.10">
    <property type="entry name" value="DNA-binding domain of EIN3-like"/>
    <property type="match status" value="2"/>
</dbReference>
<dbReference type="InterPro" id="IPR006957">
    <property type="entry name" value="EIN3"/>
</dbReference>
<accession>A0A3L6RI75</accession>
<dbReference type="Pfam" id="PF04873">
    <property type="entry name" value="EIN3_DNA-bd"/>
    <property type="match status" value="1"/>
</dbReference>
<dbReference type="STRING" id="4540.A0A3L6RI75"/>
<dbReference type="AlphaFoldDB" id="A0A3L6RI75"/>
<protein>
    <submittedName>
        <fullName evidence="7">ETHYLENE INSENSITIVE 3-like 3 protein</fullName>
    </submittedName>
</protein>
<keyword evidence="4" id="KW-0539">Nucleus</keyword>
<dbReference type="GO" id="GO:0003677">
    <property type="term" value="F:DNA binding"/>
    <property type="evidence" value="ECO:0007669"/>
    <property type="project" value="TreeGrafter"/>
</dbReference>
<name>A0A3L6RI75_PANMI</name>
<keyword evidence="8" id="KW-1185">Reference proteome</keyword>
<dbReference type="OrthoDB" id="2017676at2759"/>
<dbReference type="PANTHER" id="PTHR33305:SF48">
    <property type="entry name" value="OS08G0508700 PROTEIN"/>
    <property type="match status" value="1"/>
</dbReference>
<reference evidence="8" key="1">
    <citation type="journal article" date="2019" name="Nat. Commun.">
        <title>The genome of broomcorn millet.</title>
        <authorList>
            <person name="Zou C."/>
            <person name="Miki D."/>
            <person name="Li D."/>
            <person name="Tang Q."/>
            <person name="Xiao L."/>
            <person name="Rajput S."/>
            <person name="Deng P."/>
            <person name="Jia W."/>
            <person name="Huang R."/>
            <person name="Zhang M."/>
            <person name="Sun Y."/>
            <person name="Hu J."/>
            <person name="Fu X."/>
            <person name="Schnable P.S."/>
            <person name="Li F."/>
            <person name="Zhang H."/>
            <person name="Feng B."/>
            <person name="Zhu X."/>
            <person name="Liu R."/>
            <person name="Schnable J.C."/>
            <person name="Zhu J.-K."/>
            <person name="Zhang H."/>
        </authorList>
    </citation>
    <scope>NUCLEOTIDE SEQUENCE [LARGE SCALE GENOMIC DNA]</scope>
</reference>
<dbReference type="SUPFAM" id="SSF116768">
    <property type="entry name" value="DNA-binding domain of EIN3-like"/>
    <property type="match status" value="1"/>
</dbReference>
<proteinExistence type="inferred from homology"/>
<evidence type="ECO:0000313" key="7">
    <source>
        <dbReference type="EMBL" id="RLN04204.1"/>
    </source>
</evidence>
<evidence type="ECO:0000259" key="6">
    <source>
        <dbReference type="Pfam" id="PF04873"/>
    </source>
</evidence>